<keyword evidence="3" id="KW-1185">Reference proteome</keyword>
<dbReference type="EMBL" id="SLYC01000034">
    <property type="protein sequence ID" value="TCP99716.1"/>
    <property type="molecule type" value="Genomic_DNA"/>
</dbReference>
<dbReference type="SUPFAM" id="SSF55811">
    <property type="entry name" value="Nudix"/>
    <property type="match status" value="1"/>
</dbReference>
<proteinExistence type="predicted"/>
<reference evidence="2 3" key="1">
    <citation type="submission" date="2019-03" db="EMBL/GenBank/DDBJ databases">
        <title>Genomic Encyclopedia of Type Strains, Phase IV (KMG-IV): sequencing the most valuable type-strain genomes for metagenomic binning, comparative biology and taxonomic classification.</title>
        <authorList>
            <person name="Goeker M."/>
        </authorList>
    </citation>
    <scope>NUCLEOTIDE SEQUENCE [LARGE SCALE GENOMIC DNA]</scope>
    <source>
        <strain evidence="2 3">DSM 100013</strain>
    </source>
</reference>
<evidence type="ECO:0000313" key="2">
    <source>
        <dbReference type="EMBL" id="TCP99716.1"/>
    </source>
</evidence>
<dbReference type="InterPro" id="IPR000086">
    <property type="entry name" value="NUDIX_hydrolase_dom"/>
</dbReference>
<dbReference type="PROSITE" id="PS51462">
    <property type="entry name" value="NUDIX"/>
    <property type="match status" value="1"/>
</dbReference>
<dbReference type="Pfam" id="PF00293">
    <property type="entry name" value="NUDIX"/>
    <property type="match status" value="1"/>
</dbReference>
<dbReference type="InterPro" id="IPR015797">
    <property type="entry name" value="NUDIX_hydrolase-like_dom_sf"/>
</dbReference>
<dbReference type="CDD" id="cd03673">
    <property type="entry name" value="NUDIX_Ap6A_hydrolase"/>
    <property type="match status" value="1"/>
</dbReference>
<evidence type="ECO:0000259" key="1">
    <source>
        <dbReference type="PROSITE" id="PS51462"/>
    </source>
</evidence>
<dbReference type="AlphaFoldDB" id="A0A4R2TCQ6"/>
<dbReference type="Proteomes" id="UP000295504">
    <property type="component" value="Unassembled WGS sequence"/>
</dbReference>
<dbReference type="OrthoDB" id="1848782at2"/>
<name>A0A4R2TCQ6_9FIRM</name>
<protein>
    <submittedName>
        <fullName evidence="2">ADP-ribose pyrophosphatase YjhB (NUDIX family)</fullName>
    </submittedName>
</protein>
<organism evidence="2 3">
    <name type="scientific">Serpentinicella alkaliphila</name>
    <dbReference type="NCBI Taxonomy" id="1734049"/>
    <lineage>
        <taxon>Bacteria</taxon>
        <taxon>Bacillati</taxon>
        <taxon>Bacillota</taxon>
        <taxon>Clostridia</taxon>
        <taxon>Peptostreptococcales</taxon>
        <taxon>Natronincolaceae</taxon>
        <taxon>Serpentinicella</taxon>
    </lineage>
</organism>
<evidence type="ECO:0000313" key="3">
    <source>
        <dbReference type="Proteomes" id="UP000295504"/>
    </source>
</evidence>
<dbReference type="Gene3D" id="3.90.79.10">
    <property type="entry name" value="Nucleoside Triphosphate Pyrophosphohydrolase"/>
    <property type="match status" value="1"/>
</dbReference>
<gene>
    <name evidence="2" type="ORF">EDD79_10344</name>
</gene>
<comment type="caution">
    <text evidence="2">The sequence shown here is derived from an EMBL/GenBank/DDBJ whole genome shotgun (WGS) entry which is preliminary data.</text>
</comment>
<dbReference type="RefSeq" id="WP_132849136.1">
    <property type="nucleotide sequence ID" value="NZ_CP058648.1"/>
</dbReference>
<sequence>MILRNCAGGVVFYANQVFLLKNEKNEWVLPKGKIRNEELSSDTALNRTKLECGINAEIISTAGGTCYEFFSLSRRQPVCNSITWYIMKSTSKEFQVNKEMGFKDGGFFSIDDALELITYSQDKSLVKLSYKKYKQYMKEKVAV</sequence>
<feature type="domain" description="Nudix hydrolase" evidence="1">
    <location>
        <begin position="2"/>
        <end position="130"/>
    </location>
</feature>
<accession>A0A4R2TCQ6</accession>